<reference evidence="7 8" key="1">
    <citation type="submission" date="2016-11" db="EMBL/GenBank/DDBJ databases">
        <authorList>
            <person name="Jaros S."/>
            <person name="Januszkiewicz K."/>
            <person name="Wedrychowicz H."/>
        </authorList>
    </citation>
    <scope>NUCLEOTIDE SEQUENCE [LARGE SCALE GENOMIC DNA]</scope>
    <source>
        <strain evidence="7 8">DSM 21864</strain>
    </source>
</reference>
<keyword evidence="2 6" id="KW-0732">Signal</keyword>
<evidence type="ECO:0000256" key="6">
    <source>
        <dbReference type="SAM" id="SignalP"/>
    </source>
</evidence>
<dbReference type="InterPro" id="IPR006059">
    <property type="entry name" value="SBP"/>
</dbReference>
<keyword evidence="8" id="KW-1185">Reference proteome</keyword>
<evidence type="ECO:0000313" key="7">
    <source>
        <dbReference type="EMBL" id="SHI53860.1"/>
    </source>
</evidence>
<dbReference type="Gene3D" id="3.40.190.10">
    <property type="entry name" value="Periplasmic binding protein-like II"/>
    <property type="match status" value="1"/>
</dbReference>
<dbReference type="AlphaFoldDB" id="A0A1M6BYN9"/>
<evidence type="ECO:0000256" key="2">
    <source>
        <dbReference type="ARBA" id="ARBA00022729"/>
    </source>
</evidence>
<protein>
    <submittedName>
        <fullName evidence="7">Multiple sugar transport system substrate-binding protein</fullName>
    </submittedName>
</protein>
<evidence type="ECO:0000313" key="8">
    <source>
        <dbReference type="Proteomes" id="UP000184080"/>
    </source>
</evidence>
<dbReference type="EMBL" id="FQZO01000001">
    <property type="protein sequence ID" value="SHI53860.1"/>
    <property type="molecule type" value="Genomic_DNA"/>
</dbReference>
<keyword evidence="4" id="KW-0564">Palmitate</keyword>
<dbReference type="SUPFAM" id="SSF53850">
    <property type="entry name" value="Periplasmic binding protein-like II"/>
    <property type="match status" value="1"/>
</dbReference>
<dbReference type="STRING" id="1121298.SAMN05444401_0941"/>
<keyword evidence="7" id="KW-0813">Transport</keyword>
<evidence type="ECO:0000256" key="1">
    <source>
        <dbReference type="ARBA" id="ARBA00022475"/>
    </source>
</evidence>
<dbReference type="PANTHER" id="PTHR43649:SF33">
    <property type="entry name" value="POLYGALACTURONAN_RHAMNOGALACTURONAN-BINDING PROTEIN YTCQ"/>
    <property type="match status" value="1"/>
</dbReference>
<evidence type="ECO:0000256" key="5">
    <source>
        <dbReference type="ARBA" id="ARBA00023288"/>
    </source>
</evidence>
<evidence type="ECO:0000256" key="3">
    <source>
        <dbReference type="ARBA" id="ARBA00023136"/>
    </source>
</evidence>
<accession>A0A1M6BYN9</accession>
<keyword evidence="5" id="KW-0449">Lipoprotein</keyword>
<gene>
    <name evidence="7" type="ORF">SAMN05444401_0941</name>
</gene>
<keyword evidence="7" id="KW-0762">Sugar transport</keyword>
<evidence type="ECO:0000256" key="4">
    <source>
        <dbReference type="ARBA" id="ARBA00023139"/>
    </source>
</evidence>
<organism evidence="7 8">
    <name type="scientific">Clostridium amylolyticum</name>
    <dbReference type="NCBI Taxonomy" id="1121298"/>
    <lineage>
        <taxon>Bacteria</taxon>
        <taxon>Bacillati</taxon>
        <taxon>Bacillota</taxon>
        <taxon>Clostridia</taxon>
        <taxon>Eubacteriales</taxon>
        <taxon>Clostridiaceae</taxon>
        <taxon>Clostridium</taxon>
    </lineage>
</organism>
<name>A0A1M6BYN9_9CLOT</name>
<proteinExistence type="predicted"/>
<dbReference type="Proteomes" id="UP000184080">
    <property type="component" value="Unassembled WGS sequence"/>
</dbReference>
<dbReference type="RefSeq" id="WP_073004095.1">
    <property type="nucleotide sequence ID" value="NZ_FQZO01000001.1"/>
</dbReference>
<keyword evidence="3" id="KW-0472">Membrane</keyword>
<dbReference type="InterPro" id="IPR050490">
    <property type="entry name" value="Bact_solute-bd_prot1"/>
</dbReference>
<feature type="signal peptide" evidence="6">
    <location>
        <begin position="1"/>
        <end position="21"/>
    </location>
</feature>
<dbReference type="Pfam" id="PF01547">
    <property type="entry name" value="SBP_bac_1"/>
    <property type="match status" value="1"/>
</dbReference>
<feature type="chain" id="PRO_5039706059" evidence="6">
    <location>
        <begin position="22"/>
        <end position="442"/>
    </location>
</feature>
<keyword evidence="1" id="KW-1003">Cell membrane</keyword>
<dbReference type="OrthoDB" id="94797at2"/>
<dbReference type="PANTHER" id="PTHR43649">
    <property type="entry name" value="ARABINOSE-BINDING PROTEIN-RELATED"/>
    <property type="match status" value="1"/>
</dbReference>
<dbReference type="PROSITE" id="PS51257">
    <property type="entry name" value="PROKAR_LIPOPROTEIN"/>
    <property type="match status" value="1"/>
</dbReference>
<sequence>MKKVKILTLILALSTTVSVLAGCSKANNDTAKVDPNKPVEITWWDYPNFQTGTAGDYEKKIIEKFNKKYPNIKVKLEMIDFASGPQKLSTAIASNSAPDLVFDFPGRIIDYARNGVMAPLDDMFTDEFKKDVPKAITDACKLDDHYYMYPINTAPNMMVFNKTMLDKAGVTNMLPLNKTDRLWTNDEYFALLKAIKEKVPGIAAPSAIYAKSSAGDQGTRPYIANMGGGKIIADDLSKYVLNSPENVKALETIVDSIKSGLTLKGGEALASNDMIDMFLSEKISVSLLYNQVLKASSQAKKSSAFEEVYVPYPTPSTSQKPMLEAFVGGIGVFDNKDKNKVEAAKKLADFIANDQETFKENIKSTGAFSVRTSVKGLYDDAEAKYAESMLKYLGTYYNAVPGFAEMRTHYFPTLQQVLLGQTTAQKGLDDFVNKANATLTKK</sequence>